<comment type="similarity">
    <text evidence="1">Belongs to the UPF0758 family.</text>
</comment>
<dbReference type="Gene3D" id="3.40.140.10">
    <property type="entry name" value="Cytidine Deaminase, domain 2"/>
    <property type="match status" value="1"/>
</dbReference>
<dbReference type="InterPro" id="IPR010994">
    <property type="entry name" value="RuvA_2-like"/>
</dbReference>
<proteinExistence type="inferred from homology"/>
<evidence type="ECO:0000256" key="6">
    <source>
        <dbReference type="ARBA" id="ARBA00023049"/>
    </source>
</evidence>
<evidence type="ECO:0000256" key="3">
    <source>
        <dbReference type="ARBA" id="ARBA00022723"/>
    </source>
</evidence>
<dbReference type="SUPFAM" id="SSF47781">
    <property type="entry name" value="RuvA domain 2-like"/>
    <property type="match status" value="1"/>
</dbReference>
<protein>
    <submittedName>
        <fullName evidence="8">DNA repair protein RadC</fullName>
    </submittedName>
</protein>
<dbReference type="InterPro" id="IPR001405">
    <property type="entry name" value="UPF0758"/>
</dbReference>
<comment type="caution">
    <text evidence="8">The sequence shown here is derived from an EMBL/GenBank/DDBJ whole genome shotgun (WGS) entry which is preliminary data.</text>
</comment>
<dbReference type="PANTHER" id="PTHR30471:SF3">
    <property type="entry name" value="UPF0758 PROTEIN YEES-RELATED"/>
    <property type="match status" value="1"/>
</dbReference>
<dbReference type="PROSITE" id="PS01302">
    <property type="entry name" value="UPF0758"/>
    <property type="match status" value="1"/>
</dbReference>
<organism evidence="8 9">
    <name type="scientific">Candidatus Gallacutalibacter pullicola</name>
    <dbReference type="NCBI Taxonomy" id="2840830"/>
    <lineage>
        <taxon>Bacteria</taxon>
        <taxon>Bacillati</taxon>
        <taxon>Bacillota</taxon>
        <taxon>Clostridia</taxon>
        <taxon>Eubacteriales</taxon>
        <taxon>Candidatus Gallacutalibacter</taxon>
    </lineage>
</organism>
<dbReference type="CDD" id="cd08071">
    <property type="entry name" value="MPN_DUF2466"/>
    <property type="match status" value="1"/>
</dbReference>
<keyword evidence="5" id="KW-0862">Zinc</keyword>
<reference evidence="8" key="1">
    <citation type="submission" date="2020-10" db="EMBL/GenBank/DDBJ databases">
        <authorList>
            <person name="Gilroy R."/>
        </authorList>
    </citation>
    <scope>NUCLEOTIDE SEQUENCE</scope>
    <source>
        <strain evidence="8">ChiSjej1B19-7085</strain>
    </source>
</reference>
<evidence type="ECO:0000256" key="2">
    <source>
        <dbReference type="ARBA" id="ARBA00022670"/>
    </source>
</evidence>
<dbReference type="Proteomes" id="UP000886785">
    <property type="component" value="Unassembled WGS sequence"/>
</dbReference>
<evidence type="ECO:0000256" key="4">
    <source>
        <dbReference type="ARBA" id="ARBA00022801"/>
    </source>
</evidence>
<name>A0A9D1DPQ6_9FIRM</name>
<keyword evidence="4" id="KW-0378">Hydrolase</keyword>
<dbReference type="InterPro" id="IPR025657">
    <property type="entry name" value="RadC_JAB"/>
</dbReference>
<reference evidence="8" key="2">
    <citation type="journal article" date="2021" name="PeerJ">
        <title>Extensive microbial diversity within the chicken gut microbiome revealed by metagenomics and culture.</title>
        <authorList>
            <person name="Gilroy R."/>
            <person name="Ravi A."/>
            <person name="Getino M."/>
            <person name="Pursley I."/>
            <person name="Horton D.L."/>
            <person name="Alikhan N.F."/>
            <person name="Baker D."/>
            <person name="Gharbi K."/>
            <person name="Hall N."/>
            <person name="Watson M."/>
            <person name="Adriaenssens E.M."/>
            <person name="Foster-Nyarko E."/>
            <person name="Jarju S."/>
            <person name="Secka A."/>
            <person name="Antonio M."/>
            <person name="Oren A."/>
            <person name="Chaudhuri R.R."/>
            <person name="La Ragione R."/>
            <person name="Hildebrand F."/>
            <person name="Pallen M.J."/>
        </authorList>
    </citation>
    <scope>NUCLEOTIDE SEQUENCE</scope>
    <source>
        <strain evidence="8">ChiSjej1B19-7085</strain>
    </source>
</reference>
<dbReference type="PANTHER" id="PTHR30471">
    <property type="entry name" value="DNA REPAIR PROTEIN RADC"/>
    <property type="match status" value="1"/>
</dbReference>
<dbReference type="Pfam" id="PF04002">
    <property type="entry name" value="RadC"/>
    <property type="match status" value="1"/>
</dbReference>
<evidence type="ECO:0000313" key="9">
    <source>
        <dbReference type="Proteomes" id="UP000886785"/>
    </source>
</evidence>
<dbReference type="InterPro" id="IPR020891">
    <property type="entry name" value="UPF0758_CS"/>
</dbReference>
<dbReference type="GO" id="GO:0046872">
    <property type="term" value="F:metal ion binding"/>
    <property type="evidence" value="ECO:0007669"/>
    <property type="project" value="UniProtKB-KW"/>
</dbReference>
<keyword evidence="2" id="KW-0645">Protease</keyword>
<evidence type="ECO:0000313" key="8">
    <source>
        <dbReference type="EMBL" id="HIR56789.1"/>
    </source>
</evidence>
<keyword evidence="6" id="KW-0482">Metalloprotease</keyword>
<evidence type="ECO:0000256" key="5">
    <source>
        <dbReference type="ARBA" id="ARBA00022833"/>
    </source>
</evidence>
<dbReference type="GO" id="GO:0006508">
    <property type="term" value="P:proteolysis"/>
    <property type="evidence" value="ECO:0007669"/>
    <property type="project" value="UniProtKB-KW"/>
</dbReference>
<dbReference type="PROSITE" id="PS50249">
    <property type="entry name" value="MPN"/>
    <property type="match status" value="1"/>
</dbReference>
<feature type="domain" description="MPN" evidence="7">
    <location>
        <begin position="99"/>
        <end position="227"/>
    </location>
</feature>
<dbReference type="InterPro" id="IPR037518">
    <property type="entry name" value="MPN"/>
</dbReference>
<dbReference type="EMBL" id="DVHF01000045">
    <property type="protein sequence ID" value="HIR56789.1"/>
    <property type="molecule type" value="Genomic_DNA"/>
</dbReference>
<dbReference type="AlphaFoldDB" id="A0A9D1DPQ6"/>
<gene>
    <name evidence="8" type="ORF">IAA54_03905</name>
</gene>
<dbReference type="GO" id="GO:0008237">
    <property type="term" value="F:metallopeptidase activity"/>
    <property type="evidence" value="ECO:0007669"/>
    <property type="project" value="UniProtKB-KW"/>
</dbReference>
<evidence type="ECO:0000256" key="1">
    <source>
        <dbReference type="ARBA" id="ARBA00010243"/>
    </source>
</evidence>
<sequence>MPKSPHEGHRERLRSRILREGLDSMEPHVVLEALLFYAYPRIDTNVLAHDLLNRFGSLSGVLDAPYDLLKEVPGMGEKGAFFLKLFPQVFRMYSVEKAQEERKPELLSFDQVYRQLRPKYIGRDTEVVCLMLLDSQSRLIFCGVINEGDASACAVYVKKVVSIALQYNASFAILSHNHPSGSLLPSSGDLGVTRKVFRALSEIDVTLLDHIILTEKDGFSFANNQIMPELFEPY</sequence>
<keyword evidence="3" id="KW-0479">Metal-binding</keyword>
<accession>A0A9D1DPQ6</accession>
<evidence type="ECO:0000259" key="7">
    <source>
        <dbReference type="PROSITE" id="PS50249"/>
    </source>
</evidence>